<dbReference type="PANTHER" id="PTHR43591:SF110">
    <property type="entry name" value="RHODANESE DOMAIN-CONTAINING PROTEIN"/>
    <property type="match status" value="1"/>
</dbReference>
<keyword evidence="2" id="KW-1185">Reference proteome</keyword>
<proteinExistence type="predicted"/>
<evidence type="ECO:0000313" key="1">
    <source>
        <dbReference type="EMBL" id="KAJ9645395.1"/>
    </source>
</evidence>
<dbReference type="Proteomes" id="UP001172681">
    <property type="component" value="Unassembled WGS sequence"/>
</dbReference>
<dbReference type="PANTHER" id="PTHR43591">
    <property type="entry name" value="METHYLTRANSFERASE"/>
    <property type="match status" value="1"/>
</dbReference>
<dbReference type="AlphaFoldDB" id="A0AA39D3M1"/>
<dbReference type="CDD" id="cd02440">
    <property type="entry name" value="AdoMet_MTases"/>
    <property type="match status" value="1"/>
</dbReference>
<dbReference type="Pfam" id="PF13489">
    <property type="entry name" value="Methyltransf_23"/>
    <property type="match status" value="1"/>
</dbReference>
<dbReference type="InterPro" id="IPR029063">
    <property type="entry name" value="SAM-dependent_MTases_sf"/>
</dbReference>
<reference evidence="1" key="1">
    <citation type="submission" date="2022-10" db="EMBL/GenBank/DDBJ databases">
        <title>Culturing micro-colonial fungi from biological soil crusts in the Mojave desert and describing Neophaeococcomyces mojavensis, and introducing the new genera and species Taxawa tesnikishii.</title>
        <authorList>
            <person name="Kurbessoian T."/>
            <person name="Stajich J.E."/>
        </authorList>
    </citation>
    <scope>NUCLEOTIDE SEQUENCE</scope>
    <source>
        <strain evidence="1">TK_35</strain>
    </source>
</reference>
<sequence>MAPETAKDQYFLGRDFDASVRLYGQHFLTTKRTKWLLHPKVQRLAERSGVKIADVATGNGIWASELAEQHPNANIVGLDISDRQYPPAWTCPENISFDLYNCLEPPPDKFVGTFDIIHIRFLAGGLRGIDNFAKVVQNVGSMLKPGGYLQWQDAMAPGWILVDKSLEIDDSKTELANFAEAFDRASGGLLKGSLNYKLDEIFETSGLFEKVETINPDLVPRLLRYETDFAIKVFGEISGQVRGMLNATGRMTAEKSQELDESERLFAEYLANGGLIVYKTAVVLGRKAE</sequence>
<comment type="caution">
    <text evidence="1">The sequence shown here is derived from an EMBL/GenBank/DDBJ whole genome shotgun (WGS) entry which is preliminary data.</text>
</comment>
<evidence type="ECO:0000313" key="2">
    <source>
        <dbReference type="Proteomes" id="UP001172681"/>
    </source>
</evidence>
<evidence type="ECO:0008006" key="3">
    <source>
        <dbReference type="Google" id="ProtNLM"/>
    </source>
</evidence>
<organism evidence="1 2">
    <name type="scientific">Knufia peltigerae</name>
    <dbReference type="NCBI Taxonomy" id="1002370"/>
    <lineage>
        <taxon>Eukaryota</taxon>
        <taxon>Fungi</taxon>
        <taxon>Dikarya</taxon>
        <taxon>Ascomycota</taxon>
        <taxon>Pezizomycotina</taxon>
        <taxon>Eurotiomycetes</taxon>
        <taxon>Chaetothyriomycetidae</taxon>
        <taxon>Chaetothyriales</taxon>
        <taxon>Trichomeriaceae</taxon>
        <taxon>Knufia</taxon>
    </lineage>
</organism>
<gene>
    <name evidence="1" type="ORF">H2204_000974</name>
</gene>
<dbReference type="Gene3D" id="3.40.50.150">
    <property type="entry name" value="Vaccinia Virus protein VP39"/>
    <property type="match status" value="1"/>
</dbReference>
<protein>
    <recommendedName>
        <fullName evidence="3">Methyltransferase domain-containing protein</fullName>
    </recommendedName>
</protein>
<accession>A0AA39D3M1</accession>
<name>A0AA39D3M1_9EURO</name>
<dbReference type="SUPFAM" id="SSF53335">
    <property type="entry name" value="S-adenosyl-L-methionine-dependent methyltransferases"/>
    <property type="match status" value="1"/>
</dbReference>
<dbReference type="EMBL" id="JAPDRN010000004">
    <property type="protein sequence ID" value="KAJ9645395.1"/>
    <property type="molecule type" value="Genomic_DNA"/>
</dbReference>